<dbReference type="EMBL" id="DRWN01000058">
    <property type="protein sequence ID" value="HHK68882.1"/>
    <property type="molecule type" value="Genomic_DNA"/>
</dbReference>
<keyword evidence="3" id="KW-0479">Metal-binding</keyword>
<gene>
    <name evidence="6" type="ORF">ENM11_07005</name>
</gene>
<comment type="cofactor">
    <cofactor evidence="1">
        <name>Mg(2+)</name>
        <dbReference type="ChEBI" id="CHEBI:18420"/>
    </cofactor>
</comment>
<dbReference type="AlphaFoldDB" id="A0A7C5L8D0"/>
<evidence type="ECO:0000256" key="2">
    <source>
        <dbReference type="ARBA" id="ARBA00007958"/>
    </source>
</evidence>
<dbReference type="Pfam" id="PF00702">
    <property type="entry name" value="Hydrolase"/>
    <property type="match status" value="1"/>
</dbReference>
<protein>
    <submittedName>
        <fullName evidence="6">HAD family hydrolase</fullName>
    </submittedName>
</protein>
<evidence type="ECO:0000313" key="6">
    <source>
        <dbReference type="EMBL" id="HHK68882.1"/>
    </source>
</evidence>
<dbReference type="SFLD" id="SFLDG01129">
    <property type="entry name" value="C1.5:_HAD__Beta-PGM__Phosphata"/>
    <property type="match status" value="1"/>
</dbReference>
<dbReference type="PANTHER" id="PTHR46470">
    <property type="entry name" value="N-ACYLNEURAMINATE-9-PHOSPHATASE"/>
    <property type="match status" value="1"/>
</dbReference>
<dbReference type="PANTHER" id="PTHR46470:SF2">
    <property type="entry name" value="GLYCERALDEHYDE 3-PHOSPHATE PHOSPHATASE"/>
    <property type="match status" value="1"/>
</dbReference>
<dbReference type="InterPro" id="IPR036412">
    <property type="entry name" value="HAD-like_sf"/>
</dbReference>
<keyword evidence="5" id="KW-0460">Magnesium</keyword>
<dbReference type="SUPFAM" id="SSF56784">
    <property type="entry name" value="HAD-like"/>
    <property type="match status" value="1"/>
</dbReference>
<comment type="caution">
    <text evidence="6">The sequence shown here is derived from an EMBL/GenBank/DDBJ whole genome shotgun (WGS) entry which is preliminary data.</text>
</comment>
<dbReference type="Gene3D" id="3.40.50.1000">
    <property type="entry name" value="HAD superfamily/HAD-like"/>
    <property type="match status" value="1"/>
</dbReference>
<comment type="similarity">
    <text evidence="2">Belongs to the HAD-like hydrolase superfamily.</text>
</comment>
<evidence type="ECO:0000256" key="1">
    <source>
        <dbReference type="ARBA" id="ARBA00001946"/>
    </source>
</evidence>
<evidence type="ECO:0000256" key="5">
    <source>
        <dbReference type="ARBA" id="ARBA00022842"/>
    </source>
</evidence>
<sequence length="252" mass="28142">MKTSGLIFTGFLMGRGLKAVFFDFDNTLVDSASVLPHAQRRVAGEIARFLNGSVDVDMVFSTVKHVERVLEMQGLYDRDRIWMHVLWELGFDGRVDDGLLRSWSLAYWEEFMKGEVFPETVEVLERLSKHYSLGVVTNTDGLYGMKRMRMEKKGLNRFFKVVVVAGEDIPEAKPSPRPFLLAAEMIDVKPSECVMVGDDPVNDVAGAKAAGMTAVLLDRSGGKTCPVKPDHVIKSLNQLLDLLPIWEGGQSF</sequence>
<dbReference type="InterPro" id="IPR023214">
    <property type="entry name" value="HAD_sf"/>
</dbReference>
<dbReference type="GO" id="GO:0046872">
    <property type="term" value="F:metal ion binding"/>
    <property type="evidence" value="ECO:0007669"/>
    <property type="project" value="UniProtKB-KW"/>
</dbReference>
<dbReference type="InterPro" id="IPR006439">
    <property type="entry name" value="HAD-SF_hydro_IA"/>
</dbReference>
<evidence type="ECO:0000256" key="3">
    <source>
        <dbReference type="ARBA" id="ARBA00022723"/>
    </source>
</evidence>
<accession>A0A7C5L8D0</accession>
<dbReference type="SFLD" id="SFLDS00003">
    <property type="entry name" value="Haloacid_Dehalogenase"/>
    <property type="match status" value="1"/>
</dbReference>
<dbReference type="NCBIfam" id="TIGR01549">
    <property type="entry name" value="HAD-SF-IA-v1"/>
    <property type="match status" value="1"/>
</dbReference>
<organism evidence="6">
    <name type="scientific">Caldiarchaeum subterraneum</name>
    <dbReference type="NCBI Taxonomy" id="311458"/>
    <lineage>
        <taxon>Archaea</taxon>
        <taxon>Nitrososphaerota</taxon>
        <taxon>Candidatus Caldarchaeales</taxon>
        <taxon>Candidatus Caldarchaeaceae</taxon>
        <taxon>Candidatus Caldarchaeum</taxon>
    </lineage>
</organism>
<reference evidence="6" key="1">
    <citation type="journal article" date="2020" name="mSystems">
        <title>Genome- and Community-Level Interaction Insights into Carbon Utilization and Element Cycling Functions of Hydrothermarchaeota in Hydrothermal Sediment.</title>
        <authorList>
            <person name="Zhou Z."/>
            <person name="Liu Y."/>
            <person name="Xu W."/>
            <person name="Pan J."/>
            <person name="Luo Z.H."/>
            <person name="Li M."/>
        </authorList>
    </citation>
    <scope>NUCLEOTIDE SEQUENCE [LARGE SCALE GENOMIC DNA]</scope>
    <source>
        <strain evidence="6">SpSt-1056</strain>
    </source>
</reference>
<dbReference type="Gene3D" id="1.20.120.1600">
    <property type="match status" value="1"/>
</dbReference>
<proteinExistence type="inferred from homology"/>
<dbReference type="GO" id="GO:0016791">
    <property type="term" value="F:phosphatase activity"/>
    <property type="evidence" value="ECO:0007669"/>
    <property type="project" value="TreeGrafter"/>
</dbReference>
<dbReference type="GO" id="GO:0044281">
    <property type="term" value="P:small molecule metabolic process"/>
    <property type="evidence" value="ECO:0007669"/>
    <property type="project" value="UniProtKB-ARBA"/>
</dbReference>
<name>A0A7C5L8D0_CALS0</name>
<evidence type="ECO:0000256" key="4">
    <source>
        <dbReference type="ARBA" id="ARBA00022801"/>
    </source>
</evidence>
<dbReference type="InterPro" id="IPR051400">
    <property type="entry name" value="HAD-like_hydrolase"/>
</dbReference>
<dbReference type="NCBIfam" id="TIGR01509">
    <property type="entry name" value="HAD-SF-IA-v3"/>
    <property type="match status" value="1"/>
</dbReference>
<keyword evidence="4 6" id="KW-0378">Hydrolase</keyword>